<evidence type="ECO:0000256" key="4">
    <source>
        <dbReference type="PROSITE-ProRule" id="PRU00176"/>
    </source>
</evidence>
<dbReference type="CDD" id="cd12420">
    <property type="entry name" value="RRM_RBPMS_like"/>
    <property type="match status" value="1"/>
</dbReference>
<dbReference type="Pfam" id="PF00076">
    <property type="entry name" value="RRM_1"/>
    <property type="match status" value="2"/>
</dbReference>
<protein>
    <recommendedName>
        <fullName evidence="6">RRM domain-containing protein</fullName>
    </recommendedName>
</protein>
<dbReference type="PROSITE" id="PS50102">
    <property type="entry name" value="RRM"/>
    <property type="match status" value="1"/>
</dbReference>
<gene>
    <name evidence="7" type="ORF">AQUCO_06800020v1</name>
</gene>
<dbReference type="EMBL" id="KZ305085">
    <property type="protein sequence ID" value="PIA28572.1"/>
    <property type="molecule type" value="Genomic_DNA"/>
</dbReference>
<evidence type="ECO:0000256" key="2">
    <source>
        <dbReference type="ARBA" id="ARBA00022884"/>
    </source>
</evidence>
<organism evidence="7 8">
    <name type="scientific">Aquilegia coerulea</name>
    <name type="common">Rocky mountain columbine</name>
    <dbReference type="NCBI Taxonomy" id="218851"/>
    <lineage>
        <taxon>Eukaryota</taxon>
        <taxon>Viridiplantae</taxon>
        <taxon>Streptophyta</taxon>
        <taxon>Embryophyta</taxon>
        <taxon>Tracheophyta</taxon>
        <taxon>Spermatophyta</taxon>
        <taxon>Magnoliopsida</taxon>
        <taxon>Ranunculales</taxon>
        <taxon>Ranunculaceae</taxon>
        <taxon>Thalictroideae</taxon>
        <taxon>Aquilegia</taxon>
    </lineage>
</organism>
<dbReference type="AlphaFoldDB" id="A0A2G5CBD9"/>
<dbReference type="GO" id="GO:0005634">
    <property type="term" value="C:nucleus"/>
    <property type="evidence" value="ECO:0007669"/>
    <property type="project" value="UniProtKB-SubCell"/>
</dbReference>
<dbReference type="SUPFAM" id="SSF54928">
    <property type="entry name" value="RNA-binding domain, RBD"/>
    <property type="match status" value="1"/>
</dbReference>
<sequence length="330" mass="36234">MAGTGIHPYHHQWPPQPQPPQPQPQPQPHPQTIAVLPPPIPIENPNNRTSSDEVRTIFISGLPADVKERELQNLLRWLPGYEASQLNLKTEPPMGFALFTTPQFAIAAKDALQDMVFDAESKSVLHTEMAKKNLFVKRGVVAEPNSFDQSKRLRTGGDYTHTGYPSPSPFHPPPPPVWGHQGYMAPPPPQYDPYAAYPVAPVPMPTPAPLPAPTGYAPVQNSKDNPPCNTLFIGNLGESVIEEELRNLFSVQPGFKQMKILRQERNTVCFIEFDDVGSASIVHQNLQGAVIPSSGRGGMRIQFSKNPFGRRIFNTSGGHEANGAPAQPAF</sequence>
<feature type="domain" description="RRM" evidence="6">
    <location>
        <begin position="229"/>
        <end position="306"/>
    </location>
</feature>
<keyword evidence="3" id="KW-0539">Nucleus</keyword>
<evidence type="ECO:0000256" key="3">
    <source>
        <dbReference type="ARBA" id="ARBA00023242"/>
    </source>
</evidence>
<name>A0A2G5CBD9_AQUCA</name>
<dbReference type="SMART" id="SM00360">
    <property type="entry name" value="RRM"/>
    <property type="match status" value="2"/>
</dbReference>
<dbReference type="EMBL" id="KZ305085">
    <property type="protein sequence ID" value="PIA28573.1"/>
    <property type="molecule type" value="Genomic_DNA"/>
</dbReference>
<dbReference type="InterPro" id="IPR035979">
    <property type="entry name" value="RBD_domain_sf"/>
</dbReference>
<dbReference type="Proteomes" id="UP000230069">
    <property type="component" value="Unassembled WGS sequence"/>
</dbReference>
<evidence type="ECO:0000313" key="7">
    <source>
        <dbReference type="EMBL" id="PIA28573.1"/>
    </source>
</evidence>
<dbReference type="InterPro" id="IPR012677">
    <property type="entry name" value="Nucleotide-bd_a/b_plait_sf"/>
</dbReference>
<accession>A0A2G5CBD9</accession>
<dbReference type="STRING" id="218851.A0A2G5CBD9"/>
<evidence type="ECO:0000256" key="5">
    <source>
        <dbReference type="SAM" id="MobiDB-lite"/>
    </source>
</evidence>
<dbReference type="FunCoup" id="A0A2G5CBD9">
    <property type="interactions" value="1093"/>
</dbReference>
<evidence type="ECO:0000313" key="8">
    <source>
        <dbReference type="Proteomes" id="UP000230069"/>
    </source>
</evidence>
<keyword evidence="8" id="KW-1185">Reference proteome</keyword>
<dbReference type="InterPro" id="IPR000504">
    <property type="entry name" value="RRM_dom"/>
</dbReference>
<comment type="subcellular location">
    <subcellularLocation>
        <location evidence="1">Nucleus</location>
    </subcellularLocation>
</comment>
<dbReference type="OrthoDB" id="431169at2759"/>
<evidence type="ECO:0000256" key="1">
    <source>
        <dbReference type="ARBA" id="ARBA00004123"/>
    </source>
</evidence>
<keyword evidence="2 4" id="KW-0694">RNA-binding</keyword>
<dbReference type="Gene3D" id="3.30.70.330">
    <property type="match status" value="2"/>
</dbReference>
<dbReference type="PANTHER" id="PTHR10501">
    <property type="entry name" value="U1 SMALL NUCLEAR RIBONUCLEOPROTEIN A/U2 SMALL NUCLEAR RIBONUCLEOPROTEIN B"/>
    <property type="match status" value="1"/>
</dbReference>
<evidence type="ECO:0000259" key="6">
    <source>
        <dbReference type="PROSITE" id="PS50102"/>
    </source>
</evidence>
<reference evidence="7 8" key="1">
    <citation type="submission" date="2017-09" db="EMBL/GenBank/DDBJ databases">
        <title>WGS assembly of Aquilegia coerulea Goldsmith.</title>
        <authorList>
            <person name="Hodges S."/>
            <person name="Kramer E."/>
            <person name="Nordborg M."/>
            <person name="Tomkins J."/>
            <person name="Borevitz J."/>
            <person name="Derieg N."/>
            <person name="Yan J."/>
            <person name="Mihaltcheva S."/>
            <person name="Hayes R.D."/>
            <person name="Rokhsar D."/>
        </authorList>
    </citation>
    <scope>NUCLEOTIDE SEQUENCE [LARGE SCALE GENOMIC DNA]</scope>
    <source>
        <strain evidence="8">cv. Goldsmith</strain>
    </source>
</reference>
<feature type="region of interest" description="Disordered" evidence="5">
    <location>
        <begin position="1"/>
        <end position="49"/>
    </location>
</feature>
<feature type="compositionally biased region" description="Pro residues" evidence="5">
    <location>
        <begin position="14"/>
        <end position="29"/>
    </location>
</feature>
<dbReference type="GO" id="GO:0003723">
    <property type="term" value="F:RNA binding"/>
    <property type="evidence" value="ECO:0007669"/>
    <property type="project" value="UniProtKB-UniRule"/>
</dbReference>
<dbReference type="FunFam" id="3.30.70.330:FF:000467">
    <property type="entry name" value="Cell wall integrity protein scw1"/>
    <property type="match status" value="1"/>
</dbReference>
<dbReference type="FunFam" id="3.30.70.330:FF:000037">
    <property type="entry name" value="RNA-binding protein with multiple splicing 2"/>
    <property type="match status" value="1"/>
</dbReference>
<proteinExistence type="predicted"/>